<comment type="caution">
    <text evidence="2">The sequence shown here is derived from an EMBL/GenBank/DDBJ whole genome shotgun (WGS) entry which is preliminary data.</text>
</comment>
<evidence type="ECO:0008006" key="4">
    <source>
        <dbReference type="Google" id="ProtNLM"/>
    </source>
</evidence>
<name>A0AA91A577_9BACT</name>
<evidence type="ECO:0000313" key="3">
    <source>
        <dbReference type="Proteomes" id="UP000421283"/>
    </source>
</evidence>
<sequence length="402" mass="47046">MNIFKIVQTFASLTQESVLNTLSLSRSFRQCYIENTEMLPVSINPLVDAHFNHSLRETAHSRILYSLLTGSNVVKKHFIKFFLDIDVSANDITIPYPDKNRIDLTIKGKNFFLIIENKVNGAQEQKEQVDRYVDIASKIYPSKEIYVLYLNQDGYTYPSEYSLSSKVKMKLGKNFICKNYKVDILNWLYSVNRIIPFDTEQQLKSSIVVYIGYLEEYFGNSKRQIIMNNKLDKLIVEQLKLDNKSTSEKLQVIEDELENVQKLCERLEFLQEQYQEEYDEENFKEWYNKCVGIIDDKLILTCQSSTEFGFDFDYRKSKFRCEVSVDEGGYYWGIKCLSQRICKNVQGKLKDIVLNSKYGFHNNEENAPEWVVSDYASESDIVERFVTLTSIIIQQPEVILCQ</sequence>
<evidence type="ECO:0000256" key="1">
    <source>
        <dbReference type="SAM" id="Coils"/>
    </source>
</evidence>
<feature type="coiled-coil region" evidence="1">
    <location>
        <begin position="236"/>
        <end position="280"/>
    </location>
</feature>
<gene>
    <name evidence="2" type="ORF">F7D31_07080</name>
</gene>
<keyword evidence="1" id="KW-0175">Coiled coil</keyword>
<reference evidence="3" key="1">
    <citation type="submission" date="2019-09" db="EMBL/GenBank/DDBJ databases">
        <title>Distinct polysaccharide growth profiles of human intestinal Prevotella copri isolates.</title>
        <authorList>
            <person name="Fehlner-Peach H."/>
            <person name="Magnabosco C."/>
            <person name="Raghavan V."/>
            <person name="Scher J.U."/>
            <person name="Tett A."/>
            <person name="Cox L.M."/>
            <person name="Gottsegen C."/>
            <person name="Watters A."/>
            <person name="Wiltshire- Gordon J.D."/>
            <person name="Segata N."/>
            <person name="Bonneau R."/>
            <person name="Littman D.R."/>
        </authorList>
    </citation>
    <scope>NUCLEOTIDE SEQUENCE [LARGE SCALE GENOMIC DNA]</scope>
    <source>
        <strain evidence="3">iAU3127</strain>
    </source>
</reference>
<organism evidence="2 3">
    <name type="scientific">Segatella copri</name>
    <dbReference type="NCBI Taxonomy" id="165179"/>
    <lineage>
        <taxon>Bacteria</taxon>
        <taxon>Pseudomonadati</taxon>
        <taxon>Bacteroidota</taxon>
        <taxon>Bacteroidia</taxon>
        <taxon>Bacteroidales</taxon>
        <taxon>Prevotellaceae</taxon>
        <taxon>Segatella</taxon>
    </lineage>
</organism>
<dbReference type="AlphaFoldDB" id="A0AA91A577"/>
<protein>
    <recommendedName>
        <fullName evidence="4">PD-(D/E)XK nuclease superfamily protein</fullName>
    </recommendedName>
</protein>
<dbReference type="Proteomes" id="UP000421283">
    <property type="component" value="Unassembled WGS sequence"/>
</dbReference>
<dbReference type="RefSeq" id="WP_153138279.1">
    <property type="nucleotide sequence ID" value="NZ_JAHOFA010000033.1"/>
</dbReference>
<evidence type="ECO:0000313" key="2">
    <source>
        <dbReference type="EMBL" id="MQO92429.1"/>
    </source>
</evidence>
<dbReference type="EMBL" id="VZAP01000090">
    <property type="protein sequence ID" value="MQO92429.1"/>
    <property type="molecule type" value="Genomic_DNA"/>
</dbReference>
<accession>A0AA91A577</accession>
<proteinExistence type="predicted"/>